<comment type="subunit">
    <text evidence="5">Homohexamer; trimer of dimers.</text>
</comment>
<feature type="domain" description="N-acetyltransferase" evidence="6">
    <location>
        <begin position="18"/>
        <end position="165"/>
    </location>
</feature>
<feature type="binding site" evidence="5">
    <location>
        <begin position="96"/>
        <end position="98"/>
    </location>
    <ligand>
        <name>acetyl-CoA</name>
        <dbReference type="ChEBI" id="CHEBI:57288"/>
    </ligand>
</feature>
<dbReference type="PANTHER" id="PTHR37817">
    <property type="entry name" value="N-ACETYLTRANSFERASE EIS"/>
    <property type="match status" value="1"/>
</dbReference>
<dbReference type="Gene3D" id="3.40.630.30">
    <property type="match status" value="2"/>
</dbReference>
<evidence type="ECO:0000259" key="6">
    <source>
        <dbReference type="PROSITE" id="PS51186"/>
    </source>
</evidence>
<evidence type="ECO:0000256" key="3">
    <source>
        <dbReference type="ARBA" id="ARBA00022679"/>
    </source>
</evidence>
<dbReference type="EMBL" id="BMCU01000005">
    <property type="protein sequence ID" value="GGG22441.1"/>
    <property type="molecule type" value="Genomic_DNA"/>
</dbReference>
<evidence type="ECO:0000256" key="2">
    <source>
        <dbReference type="ARBA" id="ARBA00022488"/>
    </source>
</evidence>
<dbReference type="RefSeq" id="WP_188546706.1">
    <property type="nucleotide sequence ID" value="NZ_BMCU01000005.1"/>
</dbReference>
<keyword evidence="4 5" id="KW-0012">Acyltransferase</keyword>
<proteinExistence type="inferred from homology"/>
<feature type="binding site" evidence="5">
    <location>
        <begin position="104"/>
        <end position="109"/>
    </location>
    <ligand>
        <name>acetyl-CoA</name>
        <dbReference type="ChEBI" id="CHEBI:57288"/>
    </ligand>
</feature>
<comment type="caution">
    <text evidence="7">The sequence shown here is derived from an EMBL/GenBank/DDBJ whole genome shotgun (WGS) entry which is preliminary data.</text>
</comment>
<dbReference type="InterPro" id="IPR022902">
    <property type="entry name" value="NAcTrfase_Eis"/>
</dbReference>
<dbReference type="InterPro" id="IPR025559">
    <property type="entry name" value="Eis_dom"/>
</dbReference>
<dbReference type="AlphaFoldDB" id="A0A917G598"/>
<accession>A0A917G598</accession>
<dbReference type="PANTHER" id="PTHR37817:SF1">
    <property type="entry name" value="N-ACETYLTRANSFERASE EIS"/>
    <property type="match status" value="1"/>
</dbReference>
<evidence type="ECO:0000256" key="5">
    <source>
        <dbReference type="HAMAP-Rule" id="MF_01812"/>
    </source>
</evidence>
<dbReference type="GO" id="GO:0034069">
    <property type="term" value="F:aminoglycoside N-acetyltransferase activity"/>
    <property type="evidence" value="ECO:0007669"/>
    <property type="project" value="TreeGrafter"/>
</dbReference>
<dbReference type="SUPFAM" id="SSF55718">
    <property type="entry name" value="SCP-like"/>
    <property type="match status" value="1"/>
</dbReference>
<keyword evidence="2" id="KW-1036">Host cytoplasmic vesicle</keyword>
<dbReference type="NCBIfam" id="NF002367">
    <property type="entry name" value="PRK01346.1-4"/>
    <property type="match status" value="1"/>
</dbReference>
<gene>
    <name evidence="7" type="primary">eis</name>
    <name evidence="7" type="ORF">GCM10007304_40310</name>
</gene>
<name>A0A917G598_9NOCA</name>
<organism evidence="7 8">
    <name type="scientific">Rhodococcoides trifolii</name>
    <dbReference type="NCBI Taxonomy" id="908250"/>
    <lineage>
        <taxon>Bacteria</taxon>
        <taxon>Bacillati</taxon>
        <taxon>Actinomycetota</taxon>
        <taxon>Actinomycetes</taxon>
        <taxon>Mycobacteriales</taxon>
        <taxon>Nocardiaceae</taxon>
        <taxon>Rhodococcoides</taxon>
    </lineage>
</organism>
<reference evidence="7" key="2">
    <citation type="submission" date="2020-09" db="EMBL/GenBank/DDBJ databases">
        <authorList>
            <person name="Sun Q."/>
            <person name="Sedlacek I."/>
        </authorList>
    </citation>
    <scope>NUCLEOTIDE SEQUENCE</scope>
    <source>
        <strain evidence="7">CCM 7905</strain>
    </source>
</reference>
<dbReference type="GO" id="GO:0030649">
    <property type="term" value="P:aminoglycoside antibiotic catabolic process"/>
    <property type="evidence" value="ECO:0007669"/>
    <property type="project" value="TreeGrafter"/>
</dbReference>
<dbReference type="InterPro" id="IPR051554">
    <property type="entry name" value="Acetyltransferase_Eis"/>
</dbReference>
<dbReference type="InterPro" id="IPR016181">
    <property type="entry name" value="Acyl_CoA_acyltransferase"/>
</dbReference>
<evidence type="ECO:0000256" key="4">
    <source>
        <dbReference type="ARBA" id="ARBA00023315"/>
    </source>
</evidence>
<dbReference type="Pfam" id="PF13530">
    <property type="entry name" value="SCP2_2"/>
    <property type="match status" value="1"/>
</dbReference>
<sequence>MSTDQNTRAASGLPASEITIRPATDDDWDAIALLDAHAFGEHQNAQDLAETKLLTDSSEIVLACDGDLAVGVTMHFPMHVTVPGGTSLAATGVSWVSVAPTHRRRGILRKMFTQQHTHFEEAGTPLSVLTASEATIYERFGYGAATAGVAVALDRRFARFHPDAPSADGTRLVESATAQQLLPEIYRRWQAITPGAQPMPPVRWERFFADRENSRDGFSPLFFVVHADGYVAYRRGERVGTAGAQEARVVDFVAVTDEARSALWQVLCGIDLVDNIEVTLPPGDPLFTLLTDRRAPAIQGVKDGLWVRLMDVPVALEARTYAIDTDLVLQIDDPFLSAGGRFRLRVSGGRAEVTRTDAEPDVTTAISVLGSMYLGAHRARQFASAGRVVATSDTALHEFDLAFSTERQPEIGWFF</sequence>
<dbReference type="Pfam" id="PF13527">
    <property type="entry name" value="Acetyltransf_9"/>
    <property type="match status" value="1"/>
</dbReference>
<evidence type="ECO:0000256" key="1">
    <source>
        <dbReference type="ARBA" id="ARBA00009213"/>
    </source>
</evidence>
<comment type="similarity">
    <text evidence="1 5">Belongs to the acetyltransferase Eis family.</text>
</comment>
<dbReference type="Pfam" id="PF17668">
    <property type="entry name" value="Acetyltransf_17"/>
    <property type="match status" value="1"/>
</dbReference>
<dbReference type="SUPFAM" id="SSF55729">
    <property type="entry name" value="Acyl-CoA N-acyltransferases (Nat)"/>
    <property type="match status" value="1"/>
</dbReference>
<dbReference type="InterPro" id="IPR036527">
    <property type="entry name" value="SCP2_sterol-bd_dom_sf"/>
</dbReference>
<dbReference type="Proteomes" id="UP000654257">
    <property type="component" value="Unassembled WGS sequence"/>
</dbReference>
<feature type="active site" description="Proton donor" evidence="5">
    <location>
        <position position="137"/>
    </location>
</feature>
<dbReference type="InterPro" id="IPR000182">
    <property type="entry name" value="GNAT_dom"/>
</dbReference>
<dbReference type="Gene3D" id="3.30.1050.10">
    <property type="entry name" value="SCP2 sterol-binding domain"/>
    <property type="match status" value="1"/>
</dbReference>
<keyword evidence="3 5" id="KW-0808">Transferase</keyword>
<feature type="binding site" evidence="5">
    <location>
        <begin position="132"/>
        <end position="133"/>
    </location>
    <ligand>
        <name>acetyl-CoA</name>
        <dbReference type="ChEBI" id="CHEBI:57288"/>
    </ligand>
</feature>
<feature type="active site" description="Proton acceptor; via carboxylate" evidence="5">
    <location>
        <position position="415"/>
    </location>
</feature>
<dbReference type="InterPro" id="IPR041380">
    <property type="entry name" value="Acetyltransf_17"/>
</dbReference>
<dbReference type="PROSITE" id="PS51186">
    <property type="entry name" value="GNAT"/>
    <property type="match status" value="1"/>
</dbReference>
<keyword evidence="8" id="KW-1185">Reference proteome</keyword>
<evidence type="ECO:0000313" key="8">
    <source>
        <dbReference type="Proteomes" id="UP000654257"/>
    </source>
</evidence>
<evidence type="ECO:0000313" key="7">
    <source>
        <dbReference type="EMBL" id="GGG22441.1"/>
    </source>
</evidence>
<dbReference type="HAMAP" id="MF_01812">
    <property type="entry name" value="Eis"/>
    <property type="match status" value="1"/>
</dbReference>
<protein>
    <submittedName>
        <fullName evidence="7">UPF0256 protein</fullName>
    </submittedName>
</protein>
<reference evidence="7" key="1">
    <citation type="journal article" date="2014" name="Int. J. Syst. Evol. Microbiol.">
        <title>Complete genome sequence of Corynebacterium casei LMG S-19264T (=DSM 44701T), isolated from a smear-ripened cheese.</title>
        <authorList>
            <consortium name="US DOE Joint Genome Institute (JGI-PGF)"/>
            <person name="Walter F."/>
            <person name="Albersmeier A."/>
            <person name="Kalinowski J."/>
            <person name="Ruckert C."/>
        </authorList>
    </citation>
    <scope>NUCLEOTIDE SEQUENCE</scope>
    <source>
        <strain evidence="7">CCM 7905</strain>
    </source>
</reference>